<keyword evidence="4" id="KW-0238">DNA-binding</keyword>
<dbReference type="STRING" id="27342.A0A0H2RJE5"/>
<evidence type="ECO:0000256" key="4">
    <source>
        <dbReference type="ARBA" id="ARBA00023125"/>
    </source>
</evidence>
<organism evidence="9 10">
    <name type="scientific">Schizopora paradoxa</name>
    <dbReference type="NCBI Taxonomy" id="27342"/>
    <lineage>
        <taxon>Eukaryota</taxon>
        <taxon>Fungi</taxon>
        <taxon>Dikarya</taxon>
        <taxon>Basidiomycota</taxon>
        <taxon>Agaricomycotina</taxon>
        <taxon>Agaricomycetes</taxon>
        <taxon>Hymenochaetales</taxon>
        <taxon>Schizoporaceae</taxon>
        <taxon>Schizopora</taxon>
    </lineage>
</organism>
<dbReference type="InterPro" id="IPR001138">
    <property type="entry name" value="Zn2Cys6_DnaBD"/>
</dbReference>
<proteinExistence type="predicted"/>
<reference evidence="9 10" key="1">
    <citation type="submission" date="2015-04" db="EMBL/GenBank/DDBJ databases">
        <title>Complete genome sequence of Schizopora paradoxa KUC8140, a cosmopolitan wood degrader in East Asia.</title>
        <authorList>
            <consortium name="DOE Joint Genome Institute"/>
            <person name="Min B."/>
            <person name="Park H."/>
            <person name="Jang Y."/>
            <person name="Kim J.-J."/>
            <person name="Kim K.H."/>
            <person name="Pangilinan J."/>
            <person name="Lipzen A."/>
            <person name="Riley R."/>
            <person name="Grigoriev I.V."/>
            <person name="Spatafora J.W."/>
            <person name="Choi I.-G."/>
        </authorList>
    </citation>
    <scope>NUCLEOTIDE SEQUENCE [LARGE SCALE GENOMIC DNA]</scope>
    <source>
        <strain evidence="9 10">KUC8140</strain>
    </source>
</reference>
<evidence type="ECO:0000256" key="5">
    <source>
        <dbReference type="ARBA" id="ARBA00023163"/>
    </source>
</evidence>
<dbReference type="InParanoid" id="A0A0H2RJE5"/>
<dbReference type="Pfam" id="PF00172">
    <property type="entry name" value="Zn_clus"/>
    <property type="match status" value="3"/>
</dbReference>
<sequence>MSSLNCNYDAINRGGKQRPVSGMRRQSIGPVSEPGLRLFPSDDHEHVLAETRSKSVLWLRDKIRCDGARPCSGCLKKGIYVLCIDGCAQCRRSREICDGRKPCQNCDERHLDCEEEDSSPVSRQEVIPLAMPSQAKAGERAKLACLACRRDNKKCGDQRPCSRCISRSEECIHINRGPKIVKSRCHACREQNRKCEDVRPCRHCAELGEQCYDLPRKGRGHGTRVKTACIACRRNKTQCESSRPCNNCKKRGLDCIDKGCTCIEQVSGTKCLFCRSTTKIQENGAFPPSFPLPVDNNAQSFSNSVQSTNLSMPFGFPQSNAPTEFQNVAISPFDIDPLLIGSSELSPQ</sequence>
<feature type="domain" description="Zn(2)-C6 fungal-type" evidence="8">
    <location>
        <begin position="86"/>
        <end position="113"/>
    </location>
</feature>
<keyword evidence="3" id="KW-0805">Transcription regulation</keyword>
<feature type="domain" description="Zn(2)-C6 fungal-type" evidence="8">
    <location>
        <begin position="228"/>
        <end position="255"/>
    </location>
</feature>
<feature type="domain" description="Zn(2)-C6 fungal-type" evidence="8">
    <location>
        <begin position="184"/>
        <end position="211"/>
    </location>
</feature>
<dbReference type="InterPro" id="IPR036864">
    <property type="entry name" value="Zn2-C6_fun-type_DNA-bd_sf"/>
</dbReference>
<dbReference type="PANTHER" id="PTHR47659">
    <property type="entry name" value="ZN(II)2CYS6 TRANSCRIPTION FACTOR (EUROFUNG)-RELATED"/>
    <property type="match status" value="1"/>
</dbReference>
<dbReference type="GO" id="GO:0003677">
    <property type="term" value="F:DNA binding"/>
    <property type="evidence" value="ECO:0007669"/>
    <property type="project" value="UniProtKB-KW"/>
</dbReference>
<dbReference type="PANTHER" id="PTHR47659:SF7">
    <property type="entry name" value="FUNGAL TRANSCRIPTIONAL REGULATORY PROTEIN, N-TERMINAL DOMAIN-CONTAINING PROTEIN"/>
    <property type="match status" value="1"/>
</dbReference>
<dbReference type="EMBL" id="KQ086052">
    <property type="protein sequence ID" value="KLO09568.1"/>
    <property type="molecule type" value="Genomic_DNA"/>
</dbReference>
<accession>A0A0H2RJE5</accession>
<evidence type="ECO:0000256" key="6">
    <source>
        <dbReference type="ARBA" id="ARBA00023242"/>
    </source>
</evidence>
<keyword evidence="10" id="KW-1185">Reference proteome</keyword>
<evidence type="ECO:0000256" key="7">
    <source>
        <dbReference type="ARBA" id="ARBA00040903"/>
    </source>
</evidence>
<dbReference type="GO" id="GO:0008270">
    <property type="term" value="F:zinc ion binding"/>
    <property type="evidence" value="ECO:0007669"/>
    <property type="project" value="InterPro"/>
</dbReference>
<feature type="domain" description="Zn(2)-C6 fungal-type" evidence="8">
    <location>
        <begin position="144"/>
        <end position="173"/>
    </location>
</feature>
<gene>
    <name evidence="9" type="ORF">SCHPADRAFT_561204</name>
</gene>
<keyword evidence="6" id="KW-0539">Nucleus</keyword>
<name>A0A0H2RJE5_9AGAM</name>
<keyword evidence="1" id="KW-0479">Metal-binding</keyword>
<evidence type="ECO:0000313" key="9">
    <source>
        <dbReference type="EMBL" id="KLO09568.1"/>
    </source>
</evidence>
<dbReference type="Gene3D" id="4.10.240.10">
    <property type="entry name" value="Zn(2)-C6 fungal-type DNA-binding domain"/>
    <property type="match status" value="3"/>
</dbReference>
<dbReference type="PROSITE" id="PS00463">
    <property type="entry name" value="ZN2_CY6_FUNGAL_1"/>
    <property type="match status" value="1"/>
</dbReference>
<evidence type="ECO:0000313" key="10">
    <source>
        <dbReference type="Proteomes" id="UP000053477"/>
    </source>
</evidence>
<evidence type="ECO:0000256" key="3">
    <source>
        <dbReference type="ARBA" id="ARBA00023015"/>
    </source>
</evidence>
<dbReference type="Proteomes" id="UP000053477">
    <property type="component" value="Unassembled WGS sequence"/>
</dbReference>
<dbReference type="CDD" id="cd00067">
    <property type="entry name" value="GAL4"/>
    <property type="match status" value="2"/>
</dbReference>
<dbReference type="SUPFAM" id="SSF57701">
    <property type="entry name" value="Zn2/Cys6 DNA-binding domain"/>
    <property type="match status" value="2"/>
</dbReference>
<keyword evidence="5" id="KW-0804">Transcription</keyword>
<evidence type="ECO:0000256" key="2">
    <source>
        <dbReference type="ARBA" id="ARBA00022833"/>
    </source>
</evidence>
<keyword evidence="2" id="KW-0862">Zinc</keyword>
<dbReference type="OrthoDB" id="2123952at2759"/>
<dbReference type="SMART" id="SM00066">
    <property type="entry name" value="GAL4"/>
    <property type="match status" value="4"/>
</dbReference>
<dbReference type="GO" id="GO:0000981">
    <property type="term" value="F:DNA-binding transcription factor activity, RNA polymerase II-specific"/>
    <property type="evidence" value="ECO:0007669"/>
    <property type="project" value="InterPro"/>
</dbReference>
<protein>
    <recommendedName>
        <fullName evidence="7">Transcription activator of gluconeogenesis ERT1</fullName>
    </recommendedName>
</protein>
<dbReference type="InterPro" id="IPR050335">
    <property type="entry name" value="ERT1_acuK_gluconeogen_tf"/>
</dbReference>
<dbReference type="PROSITE" id="PS50048">
    <property type="entry name" value="ZN2_CY6_FUNGAL_2"/>
    <property type="match status" value="4"/>
</dbReference>
<evidence type="ECO:0000256" key="1">
    <source>
        <dbReference type="ARBA" id="ARBA00022723"/>
    </source>
</evidence>
<evidence type="ECO:0000259" key="8">
    <source>
        <dbReference type="PROSITE" id="PS50048"/>
    </source>
</evidence>
<dbReference type="AlphaFoldDB" id="A0A0H2RJE5"/>